<organism evidence="8 9">
    <name type="scientific">Thalassolituus maritimus</name>
    <dbReference type="NCBI Taxonomy" id="484498"/>
    <lineage>
        <taxon>Bacteria</taxon>
        <taxon>Pseudomonadati</taxon>
        <taxon>Pseudomonadota</taxon>
        <taxon>Gammaproteobacteria</taxon>
        <taxon>Oceanospirillales</taxon>
        <taxon>Oceanospirillaceae</taxon>
        <taxon>Thalassolituus</taxon>
    </lineage>
</organism>
<keyword evidence="4 7" id="KW-0472">Membrane</keyword>
<evidence type="ECO:0000256" key="5">
    <source>
        <dbReference type="ARBA" id="ARBA00023239"/>
    </source>
</evidence>
<dbReference type="Gene3D" id="3.30.160.60">
    <property type="entry name" value="Classic Zinc Finger"/>
    <property type="match status" value="1"/>
</dbReference>
<accession>A0ABQ0A1S8</accession>
<keyword evidence="3 7" id="KW-1133">Transmembrane helix</keyword>
<dbReference type="PANTHER" id="PTHR30518:SF2">
    <property type="entry name" value="ENDOLYTIC MUREIN TRANSGLYCOSYLASE"/>
    <property type="match status" value="1"/>
</dbReference>
<dbReference type="EMBL" id="BAABWH010000006">
    <property type="protein sequence ID" value="GAA6146334.1"/>
    <property type="molecule type" value="Genomic_DNA"/>
</dbReference>
<dbReference type="CDD" id="cd08010">
    <property type="entry name" value="MltG_like"/>
    <property type="match status" value="1"/>
</dbReference>
<keyword evidence="1 7" id="KW-1003">Cell membrane</keyword>
<keyword evidence="2 7" id="KW-0812">Transmembrane</keyword>
<dbReference type="PROSITE" id="PS51257">
    <property type="entry name" value="PROKAR_LIPOPROTEIN"/>
    <property type="match status" value="1"/>
</dbReference>
<gene>
    <name evidence="7 8" type="primary">mltG</name>
    <name evidence="8" type="ORF">NBRC116585_24520</name>
</gene>
<keyword evidence="5 7" id="KW-0456">Lyase</keyword>
<evidence type="ECO:0000256" key="6">
    <source>
        <dbReference type="ARBA" id="ARBA00023316"/>
    </source>
</evidence>
<dbReference type="EC" id="4.2.2.29" evidence="7"/>
<comment type="similarity">
    <text evidence="7">Belongs to the transglycosylase MltG family.</text>
</comment>
<name>A0ABQ0A1S8_9GAMM</name>
<evidence type="ECO:0000313" key="8">
    <source>
        <dbReference type="EMBL" id="GAA6146334.1"/>
    </source>
</evidence>
<comment type="caution">
    <text evidence="8">The sequence shown here is derived from an EMBL/GenBank/DDBJ whole genome shotgun (WGS) entry which is preliminary data.</text>
</comment>
<dbReference type="NCBIfam" id="TIGR00247">
    <property type="entry name" value="endolytic transglycosylase MltG"/>
    <property type="match status" value="1"/>
</dbReference>
<evidence type="ECO:0000256" key="1">
    <source>
        <dbReference type="ARBA" id="ARBA00022475"/>
    </source>
</evidence>
<keyword evidence="7" id="KW-0997">Cell inner membrane</keyword>
<dbReference type="PANTHER" id="PTHR30518">
    <property type="entry name" value="ENDOLYTIC MUREIN TRANSGLYCOSYLASE"/>
    <property type="match status" value="1"/>
</dbReference>
<proteinExistence type="inferred from homology"/>
<evidence type="ECO:0000256" key="7">
    <source>
        <dbReference type="HAMAP-Rule" id="MF_02065"/>
    </source>
</evidence>
<evidence type="ECO:0000313" key="9">
    <source>
        <dbReference type="Proteomes" id="UP001481413"/>
    </source>
</evidence>
<evidence type="ECO:0000256" key="3">
    <source>
        <dbReference type="ARBA" id="ARBA00022989"/>
    </source>
</evidence>
<evidence type="ECO:0000256" key="4">
    <source>
        <dbReference type="ARBA" id="ARBA00023136"/>
    </source>
</evidence>
<comment type="catalytic activity">
    <reaction evidence="7">
        <text>a peptidoglycan chain = a peptidoglycan chain with N-acetyl-1,6-anhydromuramyl-[peptide] at the reducing end + a peptidoglycan chain with N-acetylglucosamine at the non-reducing end.</text>
        <dbReference type="EC" id="4.2.2.29"/>
    </reaction>
</comment>
<dbReference type="Gene3D" id="3.30.1490.480">
    <property type="entry name" value="Endolytic murein transglycosylase"/>
    <property type="match status" value="1"/>
</dbReference>
<feature type="site" description="Important for catalytic activity" evidence="7">
    <location>
        <position position="215"/>
    </location>
</feature>
<evidence type="ECO:0000256" key="2">
    <source>
        <dbReference type="ARBA" id="ARBA00022692"/>
    </source>
</evidence>
<dbReference type="Proteomes" id="UP001481413">
    <property type="component" value="Unassembled WGS sequence"/>
</dbReference>
<comment type="function">
    <text evidence="7">Functions as a peptidoglycan terminase that cleaves nascent peptidoglycan strands endolytically to terminate their elongation.</text>
</comment>
<keyword evidence="9" id="KW-1185">Reference proteome</keyword>
<sequence>MTFKRLVVTAFVIVALLGCAVAAGIYAWLKQDNLNQTPIVIVIERGQTLTGLAQQWEDEGWLPSALQLRLAARITGGARDIRAGEFVIPAGLNSLSLLSYLATAPAKTYRVSLIEGKRLSDALSTLSNAEHLKQDLGPLTEATVTEFLGLKGSGEAQLYPDTYVYHRDQPVSDIIRQAHDRLKRVLADEWSKRETDLPYGTPYEALIMASIIEKETGVASERPVIAGVFVRRLQRNMRMETDPTVIYGLGADFDGNLTRRHLRDRSNPYNTYRQKGLPPGPIALAGRAAINAALHPAEGTELYFVARGDGSHYFSSTLEEHNAAVRRYQLSRRDDYHSSPATTDQ</sequence>
<keyword evidence="6 7" id="KW-0961">Cell wall biogenesis/degradation</keyword>
<dbReference type="HAMAP" id="MF_02065">
    <property type="entry name" value="MltG"/>
    <property type="match status" value="1"/>
</dbReference>
<dbReference type="InterPro" id="IPR003770">
    <property type="entry name" value="MLTG-like"/>
</dbReference>
<protein>
    <recommendedName>
        <fullName evidence="7">Endolytic murein transglycosylase</fullName>
        <ecNumber evidence="7">4.2.2.29</ecNumber>
    </recommendedName>
    <alternativeName>
        <fullName evidence="7">Peptidoglycan lytic transglycosylase</fullName>
    </alternativeName>
    <alternativeName>
        <fullName evidence="7">Peptidoglycan polymerization terminase</fullName>
    </alternativeName>
</protein>
<dbReference type="RefSeq" id="WP_353295553.1">
    <property type="nucleotide sequence ID" value="NZ_BAABWH010000006.1"/>
</dbReference>
<reference evidence="8 9" key="1">
    <citation type="submission" date="2024-04" db="EMBL/GenBank/DDBJ databases">
        <title>Draft genome sequence of Thalassolituus maritimus NBRC 116585.</title>
        <authorList>
            <person name="Miyakawa T."/>
            <person name="Kusuya Y."/>
            <person name="Miura T."/>
        </authorList>
    </citation>
    <scope>NUCLEOTIDE SEQUENCE [LARGE SCALE GENOMIC DNA]</scope>
    <source>
        <strain evidence="8 9">5NW40-0001</strain>
    </source>
</reference>
<dbReference type="Pfam" id="PF02618">
    <property type="entry name" value="YceG"/>
    <property type="match status" value="1"/>
</dbReference>